<dbReference type="InterPro" id="IPR001915">
    <property type="entry name" value="Peptidase_M48"/>
</dbReference>
<reference evidence="10" key="1">
    <citation type="journal article" date="2014" name="Environ. Microbiol.">
        <title>Comparative genomics of the marine bacterial genus Glaciecola reveals the high degree of genomic diversity and genomic characteristic for cold adaptation.</title>
        <authorList>
            <person name="Qin Q.L."/>
            <person name="Xie B.B."/>
            <person name="Yu Y."/>
            <person name="Shu Y.L."/>
            <person name="Rong J.C."/>
            <person name="Zhang Y.J."/>
            <person name="Zhao D.L."/>
            <person name="Chen X.L."/>
            <person name="Zhang X.Y."/>
            <person name="Chen B."/>
            <person name="Zhou B.C."/>
            <person name="Zhang Y.Z."/>
        </authorList>
    </citation>
    <scope>NUCLEOTIDE SEQUENCE [LARGE SCALE GENOMIC DNA]</scope>
    <source>
        <strain evidence="10">ACAM 615</strain>
    </source>
</reference>
<comment type="caution">
    <text evidence="9">The sequence shown here is derived from an EMBL/GenBank/DDBJ whole genome shotgun (WGS) entry which is preliminary data.</text>
</comment>
<keyword evidence="3 6" id="KW-0378">Hydrolase</keyword>
<dbReference type="InterPro" id="IPR051156">
    <property type="entry name" value="Mito/Outer_Membr_Metalloprot"/>
</dbReference>
<keyword evidence="1 6" id="KW-0645">Protease</keyword>
<proteinExistence type="inferred from homology"/>
<dbReference type="OrthoDB" id="9810445at2"/>
<evidence type="ECO:0000256" key="5">
    <source>
        <dbReference type="ARBA" id="ARBA00023049"/>
    </source>
</evidence>
<evidence type="ECO:0000256" key="2">
    <source>
        <dbReference type="ARBA" id="ARBA00022723"/>
    </source>
</evidence>
<evidence type="ECO:0000313" key="10">
    <source>
        <dbReference type="Proteomes" id="UP000006251"/>
    </source>
</evidence>
<keyword evidence="10" id="KW-1185">Reference proteome</keyword>
<name>K6ZPP7_9ALTE</name>
<feature type="chain" id="PRO_5003898490" evidence="7">
    <location>
        <begin position="25"/>
        <end position="270"/>
    </location>
</feature>
<dbReference type="GO" id="GO:0051603">
    <property type="term" value="P:proteolysis involved in protein catabolic process"/>
    <property type="evidence" value="ECO:0007669"/>
    <property type="project" value="TreeGrafter"/>
</dbReference>
<dbReference type="Pfam" id="PF01435">
    <property type="entry name" value="Peptidase_M48"/>
    <property type="match status" value="1"/>
</dbReference>
<dbReference type="Proteomes" id="UP000006251">
    <property type="component" value="Unassembled WGS sequence"/>
</dbReference>
<dbReference type="PANTHER" id="PTHR22726:SF24">
    <property type="entry name" value="M48 FAMILY METALLOPEPTIDASE"/>
    <property type="match status" value="1"/>
</dbReference>
<keyword evidence="5 6" id="KW-0482">Metalloprotease</keyword>
<evidence type="ECO:0000313" key="9">
    <source>
        <dbReference type="EMBL" id="GAC30833.1"/>
    </source>
</evidence>
<sequence>MTFTSNRFALATLTIATTLTIASCATSPTGRSQMLLFPESQLSEMGVQAFSSMKENIKMSNKPVQNDYVQCIADSITRHVPKDVFGGKWEVVVFDDAQVNAFALPGGKIGVYTGLLDVAVNQHQVAAVIGHEVGHVIAHHGNERVSQSTLIGIGQEAVNVALQTNEVASSQLIMTGLGLGFQYGVTMPFGRTHESEADEIGLELMAKAGFNPQESVELWKNMAKASSGQSQPEFFSTHPSPKTRIEDLQANMQAALTLYKAAPNRPNCQQ</sequence>
<evidence type="ECO:0000256" key="6">
    <source>
        <dbReference type="RuleBase" id="RU003983"/>
    </source>
</evidence>
<dbReference type="GO" id="GO:0016020">
    <property type="term" value="C:membrane"/>
    <property type="evidence" value="ECO:0007669"/>
    <property type="project" value="TreeGrafter"/>
</dbReference>
<comment type="cofactor">
    <cofactor evidence="6">
        <name>Zn(2+)</name>
        <dbReference type="ChEBI" id="CHEBI:29105"/>
    </cofactor>
    <text evidence="6">Binds 1 zinc ion per subunit.</text>
</comment>
<feature type="domain" description="Peptidase M48" evidence="8">
    <location>
        <begin position="66"/>
        <end position="250"/>
    </location>
</feature>
<dbReference type="GO" id="GO:0004222">
    <property type="term" value="F:metalloendopeptidase activity"/>
    <property type="evidence" value="ECO:0007669"/>
    <property type="project" value="InterPro"/>
</dbReference>
<dbReference type="RefSeq" id="WP_006015521.1">
    <property type="nucleotide sequence ID" value="NZ_BAEQ01000067.1"/>
</dbReference>
<dbReference type="AlphaFoldDB" id="K6ZPP7"/>
<dbReference type="PROSITE" id="PS51257">
    <property type="entry name" value="PROKAR_LIPOPROTEIN"/>
    <property type="match status" value="1"/>
</dbReference>
<dbReference type="STRING" id="1121922.GCA_000428905_00242"/>
<evidence type="ECO:0000256" key="3">
    <source>
        <dbReference type="ARBA" id="ARBA00022801"/>
    </source>
</evidence>
<organism evidence="9 10">
    <name type="scientific">Brumicola pallidula DSM 14239 = ACAM 615</name>
    <dbReference type="NCBI Taxonomy" id="1121922"/>
    <lineage>
        <taxon>Bacteria</taxon>
        <taxon>Pseudomonadati</taxon>
        <taxon>Pseudomonadota</taxon>
        <taxon>Gammaproteobacteria</taxon>
        <taxon>Alteromonadales</taxon>
        <taxon>Alteromonadaceae</taxon>
        <taxon>Brumicola</taxon>
    </lineage>
</organism>
<comment type="similarity">
    <text evidence="6">Belongs to the peptidase M48 family.</text>
</comment>
<evidence type="ECO:0000256" key="1">
    <source>
        <dbReference type="ARBA" id="ARBA00022670"/>
    </source>
</evidence>
<evidence type="ECO:0000259" key="8">
    <source>
        <dbReference type="Pfam" id="PF01435"/>
    </source>
</evidence>
<keyword evidence="2" id="KW-0479">Metal-binding</keyword>
<evidence type="ECO:0000256" key="4">
    <source>
        <dbReference type="ARBA" id="ARBA00022833"/>
    </source>
</evidence>
<keyword evidence="4 6" id="KW-0862">Zinc</keyword>
<protein>
    <submittedName>
        <fullName evidence="9">Mitochondrial metalloendopeptidase OMA1</fullName>
    </submittedName>
</protein>
<gene>
    <name evidence="9" type="ORF">GPAL_3994</name>
</gene>
<keyword evidence="7" id="KW-0732">Signal</keyword>
<evidence type="ECO:0000256" key="7">
    <source>
        <dbReference type="SAM" id="SignalP"/>
    </source>
</evidence>
<dbReference type="GO" id="GO:0046872">
    <property type="term" value="F:metal ion binding"/>
    <property type="evidence" value="ECO:0007669"/>
    <property type="project" value="UniProtKB-KW"/>
</dbReference>
<dbReference type="CDD" id="cd07331">
    <property type="entry name" value="M48C_Oma1_like"/>
    <property type="match status" value="1"/>
</dbReference>
<accession>K6ZPP7</accession>
<dbReference type="PANTHER" id="PTHR22726">
    <property type="entry name" value="METALLOENDOPEPTIDASE OMA1"/>
    <property type="match status" value="1"/>
</dbReference>
<dbReference type="Gene3D" id="3.30.2010.10">
    <property type="entry name" value="Metalloproteases ('zincins'), catalytic domain"/>
    <property type="match status" value="1"/>
</dbReference>
<feature type="signal peptide" evidence="7">
    <location>
        <begin position="1"/>
        <end position="24"/>
    </location>
</feature>
<dbReference type="EMBL" id="BAEQ01000067">
    <property type="protein sequence ID" value="GAC30833.1"/>
    <property type="molecule type" value="Genomic_DNA"/>
</dbReference>